<evidence type="ECO:0000313" key="3">
    <source>
        <dbReference type="EMBL" id="CDF86802.1"/>
    </source>
</evidence>
<dbReference type="PANTHER" id="PTHR46401">
    <property type="entry name" value="GLYCOSYLTRANSFERASE WBBK-RELATED"/>
    <property type="match status" value="1"/>
</dbReference>
<reference evidence="3 4" key="1">
    <citation type="submission" date="2013-03" db="EMBL/GenBank/DDBJ databases">
        <authorList>
            <person name="Linke B."/>
        </authorList>
    </citation>
    <scope>NUCLEOTIDE SEQUENCE [LARGE SCALE GENOMIC DNA]</scope>
    <source>
        <strain evidence="3 4">B13</strain>
    </source>
</reference>
<dbReference type="AlphaFoldDB" id="A0A024HQE6"/>
<keyword evidence="4" id="KW-1185">Reference proteome</keyword>
<dbReference type="HOGENOM" id="CLU_005199_1_0_6"/>
<dbReference type="CDD" id="cd03809">
    <property type="entry name" value="GT4_MtfB-like"/>
    <property type="match status" value="1"/>
</dbReference>
<evidence type="ECO:0000313" key="4">
    <source>
        <dbReference type="Proteomes" id="UP000025241"/>
    </source>
</evidence>
<evidence type="ECO:0000259" key="2">
    <source>
        <dbReference type="Pfam" id="PF00534"/>
    </source>
</evidence>
<dbReference type="PATRIC" id="fig|1301098.3.peg.5470"/>
<dbReference type="Proteomes" id="UP000025241">
    <property type="component" value="Chromosome I"/>
</dbReference>
<sequence length="828" mass="92469">MKILIDLQSCQSGSKHGGIGRYSMNLASAMVRNSGAHEIHFLLNSSITEDLQELNAELQRLVPVDHIHMFSSVVPARESDDANKFRTRASEYVREALISSLQPDALFITSLIEGLGDDVITSVGNIFPSCSTAVILYDLIPLVEREKYLNDPRASAHYFRKLDEMKKAGLLLSISEFSRQEGIELLKLPSSQIKNISSAVDEKFQPTELPEEEIKAVKDKYGISDKFLMYTGSFDQRKNHAALIKAFAQLSLATRKGIQLLIVGNGWDGVYSRLRTIAAEAGLEPADILFAGKVPDQDLLALYNCCHLFVFPSLQEGFGLPVLEAMSCGTPVICSNVTSIPEVIDLDEALFDPYSVESISQKIAELLTNESLRKDIRQHGIIRAKEFSWDISAQKALAAIEQQFQPLHSELDAASVPTTIELINKVTALPEAAEATTSDLIALAIALEEVERVRYVTQQQLLRGKTNVGFITTWSSRCGIASYSEQLVKPLAVQPVIFAPYARELTHPDNWNVIRCWHQERDPLKILSARIDELEIETLVIQFNYGFFDFEMFSTFLEQQIDRKRKVIITLHSTTDPDGVEEKRLQRLTSSLSKCNSVLVHSKKDRKHLQQLGLENVSIFPHGVLEHTPRNARAVNARDFLIASYGFFLPNKGLLELIEAISILCAHGVSAKLIMVNSRYPAPESENLIKKAKEQIIRLNLHEQIRIIDDYLPDEESLALLEEADLLVYPYQKTGESSSAAVRTGLVTKRPVAVTPLPIFDDVKDAVFYLPGTSPQDISSGILEIIEQASIKSESFMKVMNQLEGWLKDHQFPEVSARLGELIAARNS</sequence>
<feature type="domain" description="Glycosyl transferase family 1" evidence="2">
    <location>
        <begin position="224"/>
        <end position="380"/>
    </location>
</feature>
<dbReference type="KEGG" id="pkc:PKB_5492"/>
<dbReference type="InterPro" id="IPR001296">
    <property type="entry name" value="Glyco_trans_1"/>
</dbReference>
<evidence type="ECO:0000256" key="1">
    <source>
        <dbReference type="ARBA" id="ARBA00022679"/>
    </source>
</evidence>
<gene>
    <name evidence="3" type="ORF">PKB_5492</name>
</gene>
<dbReference type="eggNOG" id="COG0438">
    <property type="taxonomic scope" value="Bacteria"/>
</dbReference>
<dbReference type="STRING" id="1301098.PKB_5492"/>
<dbReference type="SUPFAM" id="SSF53756">
    <property type="entry name" value="UDP-Glycosyltransferase/glycogen phosphorylase"/>
    <property type="match status" value="2"/>
</dbReference>
<dbReference type="GO" id="GO:0016757">
    <property type="term" value="F:glycosyltransferase activity"/>
    <property type="evidence" value="ECO:0007669"/>
    <property type="project" value="InterPro"/>
</dbReference>
<dbReference type="FunFam" id="3.40.50.2000:FF:000119">
    <property type="entry name" value="Glycosyl transferase group 1"/>
    <property type="match status" value="1"/>
</dbReference>
<reference evidence="3 4" key="2">
    <citation type="submission" date="2014-05" db="EMBL/GenBank/DDBJ databases">
        <title>Genome sequence of the 3-chlorobenzoate degrading bacterium Pseudomonas knackmussii B13 shows multiple evidence for horizontal gene transfer.</title>
        <authorList>
            <person name="Miyazaki R."/>
            <person name="Bertelli C."/>
            <person name="Falquet L."/>
            <person name="Robinson-Rechavi M."/>
            <person name="Gharib W."/>
            <person name="Roy S."/>
            <person name="Van der Meer J.R."/>
        </authorList>
    </citation>
    <scope>NUCLEOTIDE SEQUENCE [LARGE SCALE GENOMIC DNA]</scope>
    <source>
        <strain evidence="3 4">B13</strain>
    </source>
</reference>
<dbReference type="Pfam" id="PF00534">
    <property type="entry name" value="Glycos_transf_1"/>
    <property type="match status" value="1"/>
</dbReference>
<proteinExistence type="predicted"/>
<organism evidence="3 4">
    <name type="scientific">Pseudomonas knackmussii (strain DSM 6978 / CCUG 54928 / LMG 23759 / B13)</name>
    <dbReference type="NCBI Taxonomy" id="1301098"/>
    <lineage>
        <taxon>Bacteria</taxon>
        <taxon>Pseudomonadati</taxon>
        <taxon>Pseudomonadota</taxon>
        <taxon>Gammaproteobacteria</taxon>
        <taxon>Pseudomonadales</taxon>
        <taxon>Pseudomonadaceae</taxon>
        <taxon>Pseudomonas</taxon>
    </lineage>
</organism>
<dbReference type="OrthoDB" id="9801609at2"/>
<dbReference type="PANTHER" id="PTHR46401:SF2">
    <property type="entry name" value="GLYCOSYLTRANSFERASE WBBK-RELATED"/>
    <property type="match status" value="1"/>
</dbReference>
<accession>A0A024HQE6</accession>
<dbReference type="GO" id="GO:0009103">
    <property type="term" value="P:lipopolysaccharide biosynthetic process"/>
    <property type="evidence" value="ECO:0007669"/>
    <property type="project" value="TreeGrafter"/>
</dbReference>
<dbReference type="RefSeq" id="WP_052355401.1">
    <property type="nucleotide sequence ID" value="NZ_HG322950.1"/>
</dbReference>
<protein>
    <submittedName>
        <fullName evidence="3">Glycosyl transferase group 1</fullName>
    </submittedName>
</protein>
<name>A0A024HQE6_PSEKB</name>
<keyword evidence="1 3" id="KW-0808">Transferase</keyword>
<dbReference type="EMBL" id="HG322950">
    <property type="protein sequence ID" value="CDF86802.1"/>
    <property type="molecule type" value="Genomic_DNA"/>
</dbReference>
<dbReference type="Gene3D" id="3.40.50.2000">
    <property type="entry name" value="Glycogen Phosphorylase B"/>
    <property type="match status" value="3"/>
</dbReference>